<reference evidence="2" key="1">
    <citation type="submission" date="2016-08" db="EMBL/GenBank/DDBJ databases">
        <authorList>
            <person name="Varghese N."/>
            <person name="Submissions Spin"/>
        </authorList>
    </citation>
    <scope>NUCLEOTIDE SEQUENCE [LARGE SCALE GENOMIC DNA]</scope>
    <source>
        <strain evidence="2">ERR11</strain>
    </source>
</reference>
<evidence type="ECO:0000313" key="2">
    <source>
        <dbReference type="Proteomes" id="UP000199184"/>
    </source>
</evidence>
<dbReference type="EMBL" id="FMAI01000015">
    <property type="protein sequence ID" value="SCB51056.1"/>
    <property type="molecule type" value="Genomic_DNA"/>
</dbReference>
<protein>
    <submittedName>
        <fullName evidence="1">Uncharacterized protein</fullName>
    </submittedName>
</protein>
<dbReference type="RefSeq" id="WP_091963341.1">
    <property type="nucleotide sequence ID" value="NZ_FMAI01000015.1"/>
</dbReference>
<evidence type="ECO:0000313" key="1">
    <source>
        <dbReference type="EMBL" id="SCB51056.1"/>
    </source>
</evidence>
<name>A0A1C3XG36_9BRAD</name>
<dbReference type="Proteomes" id="UP000199184">
    <property type="component" value="Unassembled WGS sequence"/>
</dbReference>
<gene>
    <name evidence="1" type="ORF">GA0061098_101558</name>
</gene>
<proteinExistence type="predicted"/>
<keyword evidence="2" id="KW-1185">Reference proteome</keyword>
<accession>A0A1C3XG36</accession>
<dbReference type="AlphaFoldDB" id="A0A1C3XG36"/>
<sequence length="60" mass="6694">MRRRPDDVVLPEMCARLADFVVSMTDGIKVRSNPMNEGLKKEEEPVFLAAIAPGHRVSRG</sequence>
<organism evidence="1 2">
    <name type="scientific">Bradyrhizobium shewense</name>
    <dbReference type="NCBI Taxonomy" id="1761772"/>
    <lineage>
        <taxon>Bacteria</taxon>
        <taxon>Pseudomonadati</taxon>
        <taxon>Pseudomonadota</taxon>
        <taxon>Alphaproteobacteria</taxon>
        <taxon>Hyphomicrobiales</taxon>
        <taxon>Nitrobacteraceae</taxon>
        <taxon>Bradyrhizobium</taxon>
    </lineage>
</organism>